<dbReference type="SUPFAM" id="SSF69572">
    <property type="entry name" value="Activating enzymes of the ubiquitin-like proteins"/>
    <property type="match status" value="1"/>
</dbReference>
<dbReference type="Gene3D" id="3.40.50.720">
    <property type="entry name" value="NAD(P)-binding Rossmann-like Domain"/>
    <property type="match status" value="1"/>
</dbReference>
<protein>
    <submittedName>
        <fullName evidence="4">HesA/MoeB/ThiF family protein</fullName>
    </submittedName>
</protein>
<evidence type="ECO:0000313" key="4">
    <source>
        <dbReference type="EMBL" id="QJC27568.1"/>
    </source>
</evidence>
<dbReference type="PANTHER" id="PTHR10953">
    <property type="entry name" value="UBIQUITIN-ACTIVATING ENZYME E1"/>
    <property type="match status" value="1"/>
</dbReference>
<sequence>MGQTRIKGRSAMDLRQRYDRQVVLPEIGVVGQQKLRQSKVLVVGCGGLGSSVIPLLAATGVGKLMLCDDDTVKISNLNRQIMFQETSVGKKKAEVGSKLAHGINGDVVVETITVAIGPHNFESMLEGVDVVVDCVDRLAVKIFLNDACVATGTVLVHCVAIGFRGELMVIVPQNGPCYRCFFEGSPVSTDLNCANAGIVSSTVGVIGGMAASETIKHLVGITPQHLGKLYRVDLLDNSFDTYEFAKNPRCFTCGLDVHADPHDREYYEGKLRLQRRGYKRV</sequence>
<gene>
    <name evidence="4" type="ORF">ANPL_02542</name>
</gene>
<dbReference type="GO" id="GO:0008641">
    <property type="term" value="F:ubiquitin-like modifier activating enzyme activity"/>
    <property type="evidence" value="ECO:0007669"/>
    <property type="project" value="InterPro"/>
</dbReference>
<evidence type="ECO:0000313" key="5">
    <source>
        <dbReference type="Proteomes" id="UP000500930"/>
    </source>
</evidence>
<organism evidence="4 5">
    <name type="scientific">Anaplasma platys</name>
    <dbReference type="NCBI Taxonomy" id="949"/>
    <lineage>
        <taxon>Bacteria</taxon>
        <taxon>Pseudomonadati</taxon>
        <taxon>Pseudomonadota</taxon>
        <taxon>Alphaproteobacteria</taxon>
        <taxon>Rickettsiales</taxon>
        <taxon>Anaplasmataceae</taxon>
        <taxon>Anaplasma</taxon>
    </lineage>
</organism>
<dbReference type="Proteomes" id="UP000500930">
    <property type="component" value="Chromosome"/>
</dbReference>
<evidence type="ECO:0000256" key="1">
    <source>
        <dbReference type="ARBA" id="ARBA00009919"/>
    </source>
</evidence>
<dbReference type="GO" id="GO:0016779">
    <property type="term" value="F:nucleotidyltransferase activity"/>
    <property type="evidence" value="ECO:0007669"/>
    <property type="project" value="TreeGrafter"/>
</dbReference>
<proteinExistence type="inferred from homology"/>
<dbReference type="InterPro" id="IPR045886">
    <property type="entry name" value="ThiF/MoeB/HesA"/>
</dbReference>
<evidence type="ECO:0000259" key="3">
    <source>
        <dbReference type="Pfam" id="PF00899"/>
    </source>
</evidence>
<keyword evidence="2" id="KW-0472">Membrane</keyword>
<evidence type="ECO:0000256" key="2">
    <source>
        <dbReference type="SAM" id="Phobius"/>
    </source>
</evidence>
<dbReference type="InterPro" id="IPR035985">
    <property type="entry name" value="Ubiquitin-activating_enz"/>
</dbReference>
<comment type="similarity">
    <text evidence="1">Belongs to the HesA/MoeB/ThiF family.</text>
</comment>
<feature type="domain" description="THIF-type NAD/FAD binding fold" evidence="3">
    <location>
        <begin position="18"/>
        <end position="250"/>
    </location>
</feature>
<accession>A0A858PYC6</accession>
<keyword evidence="5" id="KW-1185">Reference proteome</keyword>
<name>A0A858PYC6_9RICK</name>
<dbReference type="EMBL" id="CP046391">
    <property type="protein sequence ID" value="QJC27568.1"/>
    <property type="molecule type" value="Genomic_DNA"/>
</dbReference>
<dbReference type="GO" id="GO:0004792">
    <property type="term" value="F:thiosulfate-cyanide sulfurtransferase activity"/>
    <property type="evidence" value="ECO:0007669"/>
    <property type="project" value="TreeGrafter"/>
</dbReference>
<dbReference type="KEGG" id="aplt:ANPL_02542"/>
<dbReference type="AlphaFoldDB" id="A0A858PYC6"/>
<dbReference type="PANTHER" id="PTHR10953:SF102">
    <property type="entry name" value="ADENYLYLTRANSFERASE AND SULFURTRANSFERASE MOCS3"/>
    <property type="match status" value="1"/>
</dbReference>
<dbReference type="GO" id="GO:0005737">
    <property type="term" value="C:cytoplasm"/>
    <property type="evidence" value="ECO:0007669"/>
    <property type="project" value="TreeGrafter"/>
</dbReference>
<reference evidence="4 5" key="1">
    <citation type="journal article" date="2020" name="Pathogens">
        <title>First Whole Genome Sequence of Anaplasma platys, an Obligate Intracellular Rickettsial Pathogen of Dogs.</title>
        <authorList>
            <person name="Llanes A."/>
            <person name="Rajeev S."/>
        </authorList>
    </citation>
    <scope>NUCLEOTIDE SEQUENCE [LARGE SCALE GENOMIC DNA]</scope>
    <source>
        <strain evidence="4 5">S3</strain>
    </source>
</reference>
<dbReference type="CDD" id="cd00757">
    <property type="entry name" value="ThiF_MoeB_HesA_family"/>
    <property type="match status" value="1"/>
</dbReference>
<dbReference type="FunFam" id="3.40.50.720:FF:000080">
    <property type="entry name" value="Thiazole biosynthesis adenylyltransferase ThiF"/>
    <property type="match status" value="1"/>
</dbReference>
<feature type="transmembrane region" description="Helical" evidence="2">
    <location>
        <begin position="40"/>
        <end position="66"/>
    </location>
</feature>
<dbReference type="Pfam" id="PF00899">
    <property type="entry name" value="ThiF"/>
    <property type="match status" value="1"/>
</dbReference>
<keyword evidence="2" id="KW-1133">Transmembrane helix</keyword>
<dbReference type="InterPro" id="IPR000594">
    <property type="entry name" value="ThiF_NAD_FAD-bd"/>
</dbReference>
<keyword evidence="2" id="KW-0812">Transmembrane</keyword>